<proteinExistence type="predicted"/>
<name>A0AAV0V4N6_9STRA</name>
<comment type="caution">
    <text evidence="1">The sequence shown here is derived from an EMBL/GenBank/DDBJ whole genome shotgun (WGS) entry which is preliminary data.</text>
</comment>
<evidence type="ECO:0000313" key="1">
    <source>
        <dbReference type="EMBL" id="CAI5743622.1"/>
    </source>
</evidence>
<reference evidence="1" key="1">
    <citation type="submission" date="2022-12" db="EMBL/GenBank/DDBJ databases">
        <authorList>
            <person name="Webb A."/>
        </authorList>
    </citation>
    <scope>NUCLEOTIDE SEQUENCE</scope>
    <source>
        <strain evidence="1">Pd1</strain>
    </source>
</reference>
<dbReference type="EMBL" id="CANTFM010001897">
    <property type="protein sequence ID" value="CAI5743622.1"/>
    <property type="molecule type" value="Genomic_DNA"/>
</dbReference>
<dbReference type="Proteomes" id="UP001162029">
    <property type="component" value="Unassembled WGS sequence"/>
</dbReference>
<evidence type="ECO:0000313" key="2">
    <source>
        <dbReference type="Proteomes" id="UP001162029"/>
    </source>
</evidence>
<sequence length="115" mass="12823">MSSGTMRTKTRSVLPLHLPKPFDRRLPKFKKVVHLWFAHLAYDTVERMASDPASGIRLTDKERPPCLMCAQSKQKRNKQSQQDTGVIAPIDRVGGVICSDIKGPITPWIGVVIAT</sequence>
<evidence type="ECO:0008006" key="3">
    <source>
        <dbReference type="Google" id="ProtNLM"/>
    </source>
</evidence>
<organism evidence="1 2">
    <name type="scientific">Peronospora destructor</name>
    <dbReference type="NCBI Taxonomy" id="86335"/>
    <lineage>
        <taxon>Eukaryota</taxon>
        <taxon>Sar</taxon>
        <taxon>Stramenopiles</taxon>
        <taxon>Oomycota</taxon>
        <taxon>Peronosporomycetes</taxon>
        <taxon>Peronosporales</taxon>
        <taxon>Peronosporaceae</taxon>
        <taxon>Peronospora</taxon>
    </lineage>
</organism>
<gene>
    <name evidence="1" type="ORF">PDE001_LOCUS8826</name>
</gene>
<keyword evidence="2" id="KW-1185">Reference proteome</keyword>
<dbReference type="AlphaFoldDB" id="A0AAV0V4N6"/>
<protein>
    <recommendedName>
        <fullName evidence="3">GAG-pre-integrase domain-containing protein</fullName>
    </recommendedName>
</protein>
<accession>A0AAV0V4N6</accession>